<dbReference type="GO" id="GO:0003676">
    <property type="term" value="F:nucleic acid binding"/>
    <property type="evidence" value="ECO:0007669"/>
    <property type="project" value="InterPro"/>
</dbReference>
<accession>A0AAV7JBI6</accession>
<dbReference type="AlphaFoldDB" id="A0AAV7JBI6"/>
<evidence type="ECO:0000259" key="1">
    <source>
        <dbReference type="Pfam" id="PF13358"/>
    </source>
</evidence>
<sequence length="342" mass="39383">MEHERSAIIELAKNGKTQKEILKLLNIPANRRKFVYRTIRRYNETGEVCDKARSGRPPSVTTPALQKLVRERIRRNPRRSMRKMAQELKVSESSVRKIVKVNLGMRSFRRKRVHFLSEQVKVKRLQRCKGQLRRHVNHDIKKIVFSGEKIFTIEEALNPQNDRIISHKSSTIDPDLKYVPRVQKPLSVMVWAGISAVGRTPLIFVPAGVKINSTTYRDLILEPIVKNLSQTMFNGGSFVFQQDGAPAHTSDVTQTWLQSNIPCFIEKEQWPPYSPDLNPMDYSVWSILESRVCAKSHKSIDSLKRKLREEWEKIPQDVLRAAVEALPGRISSVIHDKGGYIE</sequence>
<dbReference type="EMBL" id="JAKMXF010000364">
    <property type="protein sequence ID" value="KAI6646030.1"/>
    <property type="molecule type" value="Genomic_DNA"/>
</dbReference>
<evidence type="ECO:0000313" key="3">
    <source>
        <dbReference type="Proteomes" id="UP001165289"/>
    </source>
</evidence>
<dbReference type="SUPFAM" id="SSF46689">
    <property type="entry name" value="Homeodomain-like"/>
    <property type="match status" value="1"/>
</dbReference>
<reference evidence="2 3" key="1">
    <citation type="journal article" date="2023" name="BMC Biol.">
        <title>The compact genome of the sponge Oopsacas minuta (Hexactinellida) is lacking key metazoan core genes.</title>
        <authorList>
            <person name="Santini S."/>
            <person name="Schenkelaars Q."/>
            <person name="Jourda C."/>
            <person name="Duchesne M."/>
            <person name="Belahbib H."/>
            <person name="Rocher C."/>
            <person name="Selva M."/>
            <person name="Riesgo A."/>
            <person name="Vervoort M."/>
            <person name="Leys S.P."/>
            <person name="Kodjabachian L."/>
            <person name="Le Bivic A."/>
            <person name="Borchiellini C."/>
            <person name="Claverie J.M."/>
            <person name="Renard E."/>
        </authorList>
    </citation>
    <scope>NUCLEOTIDE SEQUENCE [LARGE SCALE GENOMIC DNA]</scope>
    <source>
        <strain evidence="2">SPO-2</strain>
    </source>
</reference>
<dbReference type="Pfam" id="PF13358">
    <property type="entry name" value="DDE_3"/>
    <property type="match status" value="1"/>
</dbReference>
<dbReference type="Gene3D" id="3.30.420.10">
    <property type="entry name" value="Ribonuclease H-like superfamily/Ribonuclease H"/>
    <property type="match status" value="1"/>
</dbReference>
<protein>
    <recommendedName>
        <fullName evidence="1">Tc1-like transposase DDE domain-containing protein</fullName>
    </recommendedName>
</protein>
<dbReference type="InterPro" id="IPR036388">
    <property type="entry name" value="WH-like_DNA-bd_sf"/>
</dbReference>
<keyword evidence="3" id="KW-1185">Reference proteome</keyword>
<dbReference type="Pfam" id="PF13565">
    <property type="entry name" value="HTH_32"/>
    <property type="match status" value="1"/>
</dbReference>
<dbReference type="InterPro" id="IPR036397">
    <property type="entry name" value="RNaseH_sf"/>
</dbReference>
<evidence type="ECO:0000313" key="2">
    <source>
        <dbReference type="EMBL" id="KAI6646030.1"/>
    </source>
</evidence>
<dbReference type="Proteomes" id="UP001165289">
    <property type="component" value="Unassembled WGS sequence"/>
</dbReference>
<dbReference type="PANTHER" id="PTHR46068:SF1">
    <property type="entry name" value="TRANSPOSASE IS30-LIKE HTH DOMAIN-CONTAINING PROTEIN"/>
    <property type="match status" value="1"/>
</dbReference>
<dbReference type="Gene3D" id="1.10.10.10">
    <property type="entry name" value="Winged helix-like DNA-binding domain superfamily/Winged helix DNA-binding domain"/>
    <property type="match status" value="1"/>
</dbReference>
<dbReference type="InterPro" id="IPR038717">
    <property type="entry name" value="Tc1-like_DDE_dom"/>
</dbReference>
<dbReference type="InterPro" id="IPR009057">
    <property type="entry name" value="Homeodomain-like_sf"/>
</dbReference>
<comment type="caution">
    <text evidence="2">The sequence shown here is derived from an EMBL/GenBank/DDBJ whole genome shotgun (WGS) entry which is preliminary data.</text>
</comment>
<proteinExistence type="predicted"/>
<gene>
    <name evidence="2" type="ORF">LOD99_9560</name>
</gene>
<feature type="domain" description="Tc1-like transposase DDE" evidence="1">
    <location>
        <begin position="231"/>
        <end position="304"/>
    </location>
</feature>
<name>A0AAV7JBI6_9METZ</name>
<organism evidence="2 3">
    <name type="scientific">Oopsacas minuta</name>
    <dbReference type="NCBI Taxonomy" id="111878"/>
    <lineage>
        <taxon>Eukaryota</taxon>
        <taxon>Metazoa</taxon>
        <taxon>Porifera</taxon>
        <taxon>Hexactinellida</taxon>
        <taxon>Hexasterophora</taxon>
        <taxon>Lyssacinosida</taxon>
        <taxon>Leucopsacidae</taxon>
        <taxon>Oopsacas</taxon>
    </lineage>
</organism>
<dbReference type="PANTHER" id="PTHR46068">
    <property type="entry name" value="PROTEIN CBG27172"/>
    <property type="match status" value="1"/>
</dbReference>